<reference evidence="8 9" key="1">
    <citation type="submission" date="2024-03" db="EMBL/GenBank/DDBJ databases">
        <title>Complete genome sequence of the green alga Chloropicon roscoffensis RCC1871.</title>
        <authorList>
            <person name="Lemieux C."/>
            <person name="Pombert J.-F."/>
            <person name="Otis C."/>
            <person name="Turmel M."/>
        </authorList>
    </citation>
    <scope>NUCLEOTIDE SEQUENCE [LARGE SCALE GENOMIC DNA]</scope>
    <source>
        <strain evidence="8 9">RCC1871</strain>
    </source>
</reference>
<comment type="subcellular location">
    <subcellularLocation>
        <location evidence="1">Nucleus</location>
    </subcellularLocation>
</comment>
<dbReference type="InterPro" id="IPR016177">
    <property type="entry name" value="DNA-bd_dom_sf"/>
</dbReference>
<proteinExistence type="predicted"/>
<keyword evidence="3" id="KW-0238">DNA-binding</keyword>
<dbReference type="InterPro" id="IPR036955">
    <property type="entry name" value="AP2/ERF_dom_sf"/>
</dbReference>
<dbReference type="SMART" id="SM00380">
    <property type="entry name" value="AP2"/>
    <property type="match status" value="1"/>
</dbReference>
<dbReference type="PROSITE" id="PS51032">
    <property type="entry name" value="AP2_ERF"/>
    <property type="match status" value="1"/>
</dbReference>
<dbReference type="GO" id="GO:0003700">
    <property type="term" value="F:DNA-binding transcription factor activity"/>
    <property type="evidence" value="ECO:0007669"/>
    <property type="project" value="InterPro"/>
</dbReference>
<dbReference type="AlphaFoldDB" id="A0AAX4PG28"/>
<organism evidence="8 9">
    <name type="scientific">Chloropicon roscoffensis</name>
    <dbReference type="NCBI Taxonomy" id="1461544"/>
    <lineage>
        <taxon>Eukaryota</taxon>
        <taxon>Viridiplantae</taxon>
        <taxon>Chlorophyta</taxon>
        <taxon>Chloropicophyceae</taxon>
        <taxon>Chloropicales</taxon>
        <taxon>Chloropicaceae</taxon>
        <taxon>Chloropicon</taxon>
    </lineage>
</organism>
<keyword evidence="2" id="KW-0805">Transcription regulation</keyword>
<dbReference type="GO" id="GO:0005634">
    <property type="term" value="C:nucleus"/>
    <property type="evidence" value="ECO:0007669"/>
    <property type="project" value="UniProtKB-SubCell"/>
</dbReference>
<dbReference type="PRINTS" id="PR00367">
    <property type="entry name" value="ETHRSPELEMNT"/>
</dbReference>
<evidence type="ECO:0000256" key="1">
    <source>
        <dbReference type="ARBA" id="ARBA00004123"/>
    </source>
</evidence>
<evidence type="ECO:0000256" key="6">
    <source>
        <dbReference type="SAM" id="MobiDB-lite"/>
    </source>
</evidence>
<evidence type="ECO:0000256" key="4">
    <source>
        <dbReference type="ARBA" id="ARBA00023163"/>
    </source>
</evidence>
<evidence type="ECO:0000259" key="7">
    <source>
        <dbReference type="PROSITE" id="PS51032"/>
    </source>
</evidence>
<feature type="region of interest" description="Disordered" evidence="6">
    <location>
        <begin position="205"/>
        <end position="225"/>
    </location>
</feature>
<evidence type="ECO:0000256" key="3">
    <source>
        <dbReference type="ARBA" id="ARBA00023125"/>
    </source>
</evidence>
<accession>A0AAX4PG28</accession>
<evidence type="ECO:0000256" key="5">
    <source>
        <dbReference type="ARBA" id="ARBA00023242"/>
    </source>
</evidence>
<dbReference type="Proteomes" id="UP001472866">
    <property type="component" value="Chromosome 11"/>
</dbReference>
<dbReference type="Gene3D" id="3.30.730.10">
    <property type="entry name" value="AP2/ERF domain"/>
    <property type="match status" value="1"/>
</dbReference>
<keyword evidence="9" id="KW-1185">Reference proteome</keyword>
<dbReference type="SUPFAM" id="SSF54171">
    <property type="entry name" value="DNA-binding domain"/>
    <property type="match status" value="1"/>
</dbReference>
<evidence type="ECO:0000256" key="2">
    <source>
        <dbReference type="ARBA" id="ARBA00023015"/>
    </source>
</evidence>
<gene>
    <name evidence="8" type="ORF">HKI87_11g67610</name>
</gene>
<dbReference type="GO" id="GO:0003677">
    <property type="term" value="F:DNA binding"/>
    <property type="evidence" value="ECO:0007669"/>
    <property type="project" value="UniProtKB-KW"/>
</dbReference>
<dbReference type="PANTHER" id="PTHR32467:SF90">
    <property type="entry name" value="AP2-LIKE ETHYLENE-RESPONSIVE TRANSCRIPTION FACTOR AIL1"/>
    <property type="match status" value="1"/>
</dbReference>
<dbReference type="PANTHER" id="PTHR32467">
    <property type="entry name" value="AP2-LIKE ETHYLENE-RESPONSIVE TRANSCRIPTION FACTOR"/>
    <property type="match status" value="1"/>
</dbReference>
<evidence type="ECO:0000313" key="8">
    <source>
        <dbReference type="EMBL" id="WZN65204.1"/>
    </source>
</evidence>
<feature type="domain" description="AP2/ERF" evidence="7">
    <location>
        <begin position="91"/>
        <end position="145"/>
    </location>
</feature>
<protein>
    <submittedName>
        <fullName evidence="8">AP2-like ethylene-responsive transcription factor</fullName>
    </submittedName>
</protein>
<name>A0AAX4PG28_9CHLO</name>
<dbReference type="InterPro" id="IPR001471">
    <property type="entry name" value="AP2/ERF_dom"/>
</dbReference>
<keyword evidence="4" id="KW-0804">Transcription</keyword>
<keyword evidence="5" id="KW-0539">Nucleus</keyword>
<dbReference type="CDD" id="cd00018">
    <property type="entry name" value="AP2"/>
    <property type="match status" value="1"/>
</dbReference>
<evidence type="ECO:0000313" key="9">
    <source>
        <dbReference type="Proteomes" id="UP001472866"/>
    </source>
</evidence>
<dbReference type="EMBL" id="CP151511">
    <property type="protein sequence ID" value="WZN65204.1"/>
    <property type="molecule type" value="Genomic_DNA"/>
</dbReference>
<sequence length="285" mass="31627">MSGHQIKDILGDVIRNKSLLSRSAAELFEGEPTDTPVAKRLKLTLQLETTEAVAETPTALVESPPAGIDAIAAAATRAPRHKPAKEGKRSVYRGITKRKRGWEAHVWRGGKQSYLGGYPDEESAARAYDLAVIKIRGMGAETNFPSISYVPELQRLTAYELSFEDFVKRLRDEAKAKSRKIREEIDLMEHRRVLMLYHQEASKQKMATPAAAPVTRSPPRGPARRRHWTRICQEDSKIPHFASGGPGPAADPAPQIAPLTAETVELERQAVIRQALQILEMASRL</sequence>